<name>A0A0D8BBX5_9ACTN</name>
<evidence type="ECO:0008006" key="3">
    <source>
        <dbReference type="Google" id="ProtNLM"/>
    </source>
</evidence>
<dbReference type="Proteomes" id="UP000032545">
    <property type="component" value="Unassembled WGS sequence"/>
</dbReference>
<comment type="caution">
    <text evidence="1">The sequence shown here is derived from an EMBL/GenBank/DDBJ whole genome shotgun (WGS) entry which is preliminary data.</text>
</comment>
<reference evidence="1 2" key="2">
    <citation type="journal article" date="2016" name="Genome Announc.">
        <title>Permanent Draft Genome Sequences for Two Variants of Frankia sp. Strain CpI1, the First Frankia Strain Isolated from Root Nodules of Comptonia peregrina.</title>
        <authorList>
            <person name="Oshone R."/>
            <person name="Hurst S.G.IV."/>
            <person name="Abebe-Akele F."/>
            <person name="Simpson S."/>
            <person name="Morris K."/>
            <person name="Thomas W.K."/>
            <person name="Tisa L.S."/>
        </authorList>
    </citation>
    <scope>NUCLEOTIDE SEQUENCE [LARGE SCALE GENOMIC DNA]</scope>
    <source>
        <strain evidence="2">CpI1-S</strain>
    </source>
</reference>
<keyword evidence="2" id="KW-1185">Reference proteome</keyword>
<evidence type="ECO:0000313" key="2">
    <source>
        <dbReference type="Proteomes" id="UP000032545"/>
    </source>
</evidence>
<evidence type="ECO:0000313" key="1">
    <source>
        <dbReference type="EMBL" id="KJE21768.1"/>
    </source>
</evidence>
<proteinExistence type="predicted"/>
<dbReference type="RefSeq" id="WP_044886528.1">
    <property type="nucleotide sequence ID" value="NZ_JYFN01000032.1"/>
</dbReference>
<dbReference type="PATRIC" id="fig|1502723.3.peg.3662"/>
<accession>A0A0D8BBX5</accession>
<dbReference type="AlphaFoldDB" id="A0A0D8BBX5"/>
<protein>
    <recommendedName>
        <fullName evidence="3">DDE superfamily endonuclease</fullName>
    </recommendedName>
</protein>
<sequence length="81" mass="8919">MAQRRGFREYLTGLLAPRDRNKTLTCLPACLPGGLAGWRRAGRPRRWRAFVADILAGLYPPAVRERGGADINREVSASVVA</sequence>
<organism evidence="1 2">
    <name type="scientific">Frankia torreyi</name>
    <dbReference type="NCBI Taxonomy" id="1856"/>
    <lineage>
        <taxon>Bacteria</taxon>
        <taxon>Bacillati</taxon>
        <taxon>Actinomycetota</taxon>
        <taxon>Actinomycetes</taxon>
        <taxon>Frankiales</taxon>
        <taxon>Frankiaceae</taxon>
        <taxon>Frankia</taxon>
    </lineage>
</organism>
<reference evidence="2" key="1">
    <citation type="submission" date="2015-02" db="EMBL/GenBank/DDBJ databases">
        <title>Draft Genome of Frankia sp. CpI1-S.</title>
        <authorList>
            <person name="Oshone R.T."/>
            <person name="Ngom M."/>
            <person name="Ghodhbane-Gtari F."/>
            <person name="Gtari M."/>
            <person name="Morris K."/>
            <person name="Thomas K."/>
            <person name="Sen A."/>
            <person name="Tisa L.S."/>
        </authorList>
    </citation>
    <scope>NUCLEOTIDE SEQUENCE [LARGE SCALE GENOMIC DNA]</scope>
    <source>
        <strain evidence="2">CpI1-S</strain>
    </source>
</reference>
<dbReference type="EMBL" id="JYFN01000032">
    <property type="protein sequence ID" value="KJE21768.1"/>
    <property type="molecule type" value="Genomic_DNA"/>
</dbReference>
<gene>
    <name evidence="1" type="ORF">FF36_03972</name>
</gene>